<dbReference type="RefSeq" id="WP_253238783.1">
    <property type="nucleotide sequence ID" value="NZ_JAMYJR010000020.1"/>
</dbReference>
<reference evidence="2 3" key="1">
    <citation type="submission" date="2022-06" db="EMBL/GenBank/DDBJ databases">
        <title>New Species of the Genus Actinoplanes, ActinopZanes ferrugineus.</title>
        <authorList>
            <person name="Ding P."/>
        </authorList>
    </citation>
    <scope>NUCLEOTIDE SEQUENCE [LARGE SCALE GENOMIC DNA]</scope>
    <source>
        <strain evidence="2 3">TRM88003</strain>
    </source>
</reference>
<dbReference type="Proteomes" id="UP001523369">
    <property type="component" value="Unassembled WGS sequence"/>
</dbReference>
<dbReference type="Pfam" id="PF04149">
    <property type="entry name" value="DUF397"/>
    <property type="match status" value="1"/>
</dbReference>
<name>A0ABT1DPB4_9ACTN</name>
<feature type="domain" description="DUF397" evidence="1">
    <location>
        <begin position="8"/>
        <end position="61"/>
    </location>
</feature>
<gene>
    <name evidence="2" type="ORF">M1L60_19015</name>
</gene>
<sequence>MTRDLDGARWRKASRSGQTGNCVEVATNLPDVVPVRDTKDREGGTLTFTPDAWRDFLAGVKDGEFDL</sequence>
<proteinExistence type="predicted"/>
<dbReference type="InterPro" id="IPR007278">
    <property type="entry name" value="DUF397"/>
</dbReference>
<keyword evidence="3" id="KW-1185">Reference proteome</keyword>
<accession>A0ABT1DPB4</accession>
<evidence type="ECO:0000313" key="3">
    <source>
        <dbReference type="Proteomes" id="UP001523369"/>
    </source>
</evidence>
<comment type="caution">
    <text evidence="2">The sequence shown here is derived from an EMBL/GenBank/DDBJ whole genome shotgun (WGS) entry which is preliminary data.</text>
</comment>
<evidence type="ECO:0000259" key="1">
    <source>
        <dbReference type="Pfam" id="PF04149"/>
    </source>
</evidence>
<evidence type="ECO:0000313" key="2">
    <source>
        <dbReference type="EMBL" id="MCO8272688.1"/>
    </source>
</evidence>
<organism evidence="2 3">
    <name type="scientific">Paractinoplanes aksuensis</name>
    <dbReference type="NCBI Taxonomy" id="2939490"/>
    <lineage>
        <taxon>Bacteria</taxon>
        <taxon>Bacillati</taxon>
        <taxon>Actinomycetota</taxon>
        <taxon>Actinomycetes</taxon>
        <taxon>Micromonosporales</taxon>
        <taxon>Micromonosporaceae</taxon>
        <taxon>Paractinoplanes</taxon>
    </lineage>
</organism>
<dbReference type="EMBL" id="JAMYJR010000020">
    <property type="protein sequence ID" value="MCO8272688.1"/>
    <property type="molecule type" value="Genomic_DNA"/>
</dbReference>
<protein>
    <submittedName>
        <fullName evidence="2">DUF397 domain-containing protein</fullName>
    </submittedName>
</protein>